<feature type="repeat" description="RCC1" evidence="1">
    <location>
        <begin position="220"/>
        <end position="273"/>
    </location>
</feature>
<proteinExistence type="predicted"/>
<dbReference type="EMBL" id="JAAVMX010000005">
    <property type="protein sequence ID" value="KAF4508401.1"/>
    <property type="molecule type" value="Genomic_DNA"/>
</dbReference>
<dbReference type="Pfam" id="PF13540">
    <property type="entry name" value="RCC1_2"/>
    <property type="match status" value="1"/>
</dbReference>
<evidence type="ECO:0000256" key="1">
    <source>
        <dbReference type="PROSITE-ProRule" id="PRU00235"/>
    </source>
</evidence>
<dbReference type="SUPFAM" id="SSF50985">
    <property type="entry name" value="RCC1/BLIP-II"/>
    <property type="match status" value="1"/>
</dbReference>
<name>A0A8H4V5D4_9HYPO</name>
<sequence length="332" mass="35598">METTAEASHKAKHMILFATGFNACGQLSFDSNPDQQEPDDLFRFTKIIEADRIERPVARLSYTHVRINGRLRMAGIGPPVSQIHELAHVFAEAANGDILTVQGEDIAVPDVEGRRQPGELLVKYSSMETLRARDPVKSWPLKDTTVSTVAAFDAGFVILYQDGTVATMGDARFGDCLGRDVSDESPAGEPCIVTDLADLGEPIKHVSAGGYTLAALTESGGIYLWGMSPNRAESRKTPFLALSRVPNYVEIDDGKDVQDMAVGDLHVLALTTEGSLFALGDNGSGQIGLGKSARHRAQGWTKVAFDVPSGQEMTSVAAGPRSSFILTAPRPA</sequence>
<accession>A0A8H4V5D4</accession>
<evidence type="ECO:0008006" key="4">
    <source>
        <dbReference type="Google" id="ProtNLM"/>
    </source>
</evidence>
<dbReference type="InterPro" id="IPR000408">
    <property type="entry name" value="Reg_chr_condens"/>
</dbReference>
<protein>
    <recommendedName>
        <fullName evidence="4">Regulator of chromosome condensation/beta-lactamase-inhibitor protein II</fullName>
    </recommendedName>
</protein>
<dbReference type="InterPro" id="IPR051553">
    <property type="entry name" value="Ran_GTPase-activating"/>
</dbReference>
<dbReference type="Gene3D" id="2.130.10.30">
    <property type="entry name" value="Regulator of chromosome condensation 1/beta-lactamase-inhibitor protein II"/>
    <property type="match status" value="1"/>
</dbReference>
<comment type="caution">
    <text evidence="2">The sequence shown here is derived from an EMBL/GenBank/DDBJ whole genome shotgun (WGS) entry which is preliminary data.</text>
</comment>
<dbReference type="AlphaFoldDB" id="A0A8H4V5D4"/>
<organism evidence="2 3">
    <name type="scientific">Ophiocordyceps sinensis</name>
    <dbReference type="NCBI Taxonomy" id="72228"/>
    <lineage>
        <taxon>Eukaryota</taxon>
        <taxon>Fungi</taxon>
        <taxon>Dikarya</taxon>
        <taxon>Ascomycota</taxon>
        <taxon>Pezizomycotina</taxon>
        <taxon>Sordariomycetes</taxon>
        <taxon>Hypocreomycetidae</taxon>
        <taxon>Hypocreales</taxon>
        <taxon>Ophiocordycipitaceae</taxon>
        <taxon>Ophiocordyceps</taxon>
    </lineage>
</organism>
<dbReference type="InterPro" id="IPR009091">
    <property type="entry name" value="RCC1/BLIP-II"/>
</dbReference>
<feature type="repeat" description="RCC1" evidence="1">
    <location>
        <begin position="274"/>
        <end position="329"/>
    </location>
</feature>
<evidence type="ECO:0000313" key="2">
    <source>
        <dbReference type="EMBL" id="KAF4508401.1"/>
    </source>
</evidence>
<dbReference type="PROSITE" id="PS50012">
    <property type="entry name" value="RCC1_3"/>
    <property type="match status" value="3"/>
</dbReference>
<dbReference type="Proteomes" id="UP000557566">
    <property type="component" value="Unassembled WGS sequence"/>
</dbReference>
<dbReference type="GO" id="GO:0005085">
    <property type="term" value="F:guanyl-nucleotide exchange factor activity"/>
    <property type="evidence" value="ECO:0007669"/>
    <property type="project" value="TreeGrafter"/>
</dbReference>
<dbReference type="GO" id="GO:0005737">
    <property type="term" value="C:cytoplasm"/>
    <property type="evidence" value="ECO:0007669"/>
    <property type="project" value="TreeGrafter"/>
</dbReference>
<keyword evidence="3" id="KW-1185">Reference proteome</keyword>
<gene>
    <name evidence="2" type="ORF">G6O67_004784</name>
</gene>
<evidence type="ECO:0000313" key="3">
    <source>
        <dbReference type="Proteomes" id="UP000557566"/>
    </source>
</evidence>
<reference evidence="2 3" key="1">
    <citation type="journal article" date="2020" name="Genome Biol. Evol.">
        <title>A new high-quality draft genome assembly of the Chinese cordyceps Ophiocordyceps sinensis.</title>
        <authorList>
            <person name="Shu R."/>
            <person name="Zhang J."/>
            <person name="Meng Q."/>
            <person name="Zhang H."/>
            <person name="Zhou G."/>
            <person name="Li M."/>
            <person name="Wu P."/>
            <person name="Zhao Y."/>
            <person name="Chen C."/>
            <person name="Qin Q."/>
        </authorList>
    </citation>
    <scope>NUCLEOTIDE SEQUENCE [LARGE SCALE GENOMIC DNA]</scope>
    <source>
        <strain evidence="2 3">IOZ07</strain>
    </source>
</reference>
<feature type="repeat" description="RCC1" evidence="1">
    <location>
        <begin position="163"/>
        <end position="219"/>
    </location>
</feature>
<dbReference type="PANTHER" id="PTHR45982:SF1">
    <property type="entry name" value="REGULATOR OF CHROMOSOME CONDENSATION"/>
    <property type="match status" value="1"/>
</dbReference>
<dbReference type="OrthoDB" id="5370059at2759"/>
<dbReference type="PANTHER" id="PTHR45982">
    <property type="entry name" value="REGULATOR OF CHROMOSOME CONDENSATION"/>
    <property type="match status" value="1"/>
</dbReference>